<keyword evidence="1" id="KW-0175">Coiled coil</keyword>
<protein>
    <submittedName>
        <fullName evidence="3">Type I restriction enzyme HsdR N-terminal domain-containing protein</fullName>
    </submittedName>
</protein>
<comment type="caution">
    <text evidence="3">The sequence shown here is derived from an EMBL/GenBank/DDBJ whole genome shotgun (WGS) entry which is preliminary data.</text>
</comment>
<name>A0ABD5V3X0_9EURY</name>
<dbReference type="Proteomes" id="UP001596296">
    <property type="component" value="Unassembled WGS sequence"/>
</dbReference>
<dbReference type="InterPro" id="IPR029464">
    <property type="entry name" value="HSDR_N"/>
</dbReference>
<evidence type="ECO:0000313" key="4">
    <source>
        <dbReference type="Proteomes" id="UP001596296"/>
    </source>
</evidence>
<reference evidence="3 4" key="1">
    <citation type="journal article" date="2019" name="Int. J. Syst. Evol. Microbiol.">
        <title>The Global Catalogue of Microorganisms (GCM) 10K type strain sequencing project: providing services to taxonomists for standard genome sequencing and annotation.</title>
        <authorList>
            <consortium name="The Broad Institute Genomics Platform"/>
            <consortium name="The Broad Institute Genome Sequencing Center for Infectious Disease"/>
            <person name="Wu L."/>
            <person name="Ma J."/>
        </authorList>
    </citation>
    <scope>NUCLEOTIDE SEQUENCE [LARGE SCALE GENOMIC DNA]</scope>
    <source>
        <strain evidence="3 4">SKJ47</strain>
    </source>
</reference>
<proteinExistence type="predicted"/>
<sequence length="355" mass="39563">MPLNDELSRYSERSVQLIENSPQMDEENTKRKIIEPLIELLGWDILSSDVELEYSVQMGSGTKKVDYALKREGTPIVFVEAKGCDTPLGQSHENQLKSYMRQVGVDWGLLTNGRKFEIFRRDVSSNRPNEISLAKFTIERVPANEHPLKALSRESIDSGESRQIAEKIEAVQNAVASLRKNKETLAEDVTGEVTEVAGSAVSQQIEDEAKAFVDDLIETLEEEAHRTAVIQDPKGGDDKPEGGEYIISLNRNGDEVFRVAEDVQSEAVGSLVNYLIGEEGLLDEIDIPYIPGTGQGSRALLNDEPTHPNGSDMRAQKRVSGGYYLLTNLNSEDKKRYTSELPEKVGLECDFSQNW</sequence>
<dbReference type="EMBL" id="JBHSXL010000015">
    <property type="protein sequence ID" value="MFC6893891.1"/>
    <property type="molecule type" value="Genomic_DNA"/>
</dbReference>
<dbReference type="AlphaFoldDB" id="A0ABD5V3X0"/>
<dbReference type="RefSeq" id="WP_379746521.1">
    <property type="nucleotide sequence ID" value="NZ_JBHSVN010000001.1"/>
</dbReference>
<gene>
    <name evidence="3" type="ORF">ACFQE9_14950</name>
</gene>
<dbReference type="Pfam" id="PF13588">
    <property type="entry name" value="HSDR_N_2"/>
    <property type="match status" value="1"/>
</dbReference>
<dbReference type="Gene3D" id="3.90.1570.30">
    <property type="match status" value="1"/>
</dbReference>
<feature type="coiled-coil region" evidence="1">
    <location>
        <begin position="161"/>
        <end position="188"/>
    </location>
</feature>
<feature type="domain" description="Type I restriction enzyme R protein N-terminal" evidence="2">
    <location>
        <begin position="26"/>
        <end position="131"/>
    </location>
</feature>
<accession>A0ABD5V3X0</accession>
<evidence type="ECO:0000256" key="1">
    <source>
        <dbReference type="SAM" id="Coils"/>
    </source>
</evidence>
<evidence type="ECO:0000313" key="3">
    <source>
        <dbReference type="EMBL" id="MFC6893891.1"/>
    </source>
</evidence>
<evidence type="ECO:0000259" key="2">
    <source>
        <dbReference type="Pfam" id="PF13588"/>
    </source>
</evidence>
<organism evidence="3 4">
    <name type="scientific">Halopenitus salinus</name>
    <dbReference type="NCBI Taxonomy" id="1198295"/>
    <lineage>
        <taxon>Archaea</taxon>
        <taxon>Methanobacteriati</taxon>
        <taxon>Methanobacteriota</taxon>
        <taxon>Stenosarchaea group</taxon>
        <taxon>Halobacteria</taxon>
        <taxon>Halobacteriales</taxon>
        <taxon>Haloferacaceae</taxon>
        <taxon>Halopenitus</taxon>
    </lineage>
</organism>
<keyword evidence="4" id="KW-1185">Reference proteome</keyword>